<keyword evidence="4" id="KW-0804">Transcription</keyword>
<evidence type="ECO:0000259" key="7">
    <source>
        <dbReference type="PROSITE" id="PS50863"/>
    </source>
</evidence>
<dbReference type="SUPFAM" id="SSF101936">
    <property type="entry name" value="DNA-binding pseudobarrel domain"/>
    <property type="match status" value="1"/>
</dbReference>
<dbReference type="PANTHER" id="PTHR46245">
    <property type="entry name" value="B3 DOMAIN-CONTAINING PROTEIN OS07G0563300"/>
    <property type="match status" value="1"/>
</dbReference>
<feature type="compositionally biased region" description="Low complexity" evidence="6">
    <location>
        <begin position="703"/>
        <end position="715"/>
    </location>
</feature>
<gene>
    <name evidence="9 11" type="primary">VAL3</name>
    <name evidence="9" type="synonym">VP1/ABI3-like 3</name>
    <name evidence="8 9" type="ordered locus">At4g21550</name>
    <name evidence="9" type="ORF">F18E5.170</name>
    <name evidence="9" type="ORF">F18E5_170</name>
</gene>
<dbReference type="ProteomicsDB" id="200247"/>
<dbReference type="RefSeq" id="NP_001320023.1">
    <property type="nucleotide sequence ID" value="NM_001341497.1"/>
</dbReference>
<evidence type="ECO:0000313" key="11">
    <source>
        <dbReference type="TAIR" id="AT4G21550"/>
    </source>
</evidence>
<dbReference type="SMR" id="A0A2H1ZEP1"/>
<keyword evidence="3" id="KW-0238">DNA-binding</keyword>
<feature type="compositionally biased region" description="Polar residues" evidence="6">
    <location>
        <begin position="618"/>
        <end position="631"/>
    </location>
</feature>
<dbReference type="Pfam" id="PF02362">
    <property type="entry name" value="B3"/>
    <property type="match status" value="1"/>
</dbReference>
<dbReference type="GO" id="GO:0005634">
    <property type="term" value="C:nucleus"/>
    <property type="evidence" value="ECO:0007669"/>
    <property type="project" value="UniProtKB-SubCell"/>
</dbReference>
<keyword evidence="10" id="KW-1185">Reference proteome</keyword>
<dbReference type="InterPro" id="IPR015300">
    <property type="entry name" value="DNA-bd_pseudobarrel_sf"/>
</dbReference>
<dbReference type="PANTHER" id="PTHR46245:SF10">
    <property type="entry name" value="B3 DOMAIN-CONTAINING TRANSCRIPTION FACTOR VAL3"/>
    <property type="match status" value="1"/>
</dbReference>
<dbReference type="GeneID" id="828240"/>
<dbReference type="Pfam" id="PF25813">
    <property type="entry name" value="zf_VAL1_N"/>
    <property type="match status" value="1"/>
</dbReference>
<evidence type="ECO:0000256" key="3">
    <source>
        <dbReference type="ARBA" id="ARBA00023125"/>
    </source>
</evidence>
<dbReference type="ExpressionAtlas" id="A0A2H1ZEP1">
    <property type="expression patterns" value="baseline and differential"/>
</dbReference>
<reference evidence="9 10" key="1">
    <citation type="journal article" date="1999" name="Nature">
        <title>Sequence and analysis of chromosome 4 of the plant Arabidopsis thaliana.</title>
        <authorList>
            <consortium name="EU"/>
            <consortium name="CSHL and WU Arabidopsis Sequencing Project"/>
            <person name="Mayer K."/>
            <person name="Schuller C."/>
            <person name="Wambutt R."/>
            <person name="Murphy G."/>
            <person name="Volckaert G."/>
            <person name="Pohl T."/>
            <person name="Dusterhoft A."/>
            <person name="Stiekema W."/>
            <person name="Entian K.D."/>
            <person name="Terryn N."/>
            <person name="Harris B."/>
            <person name="Ansorge W."/>
            <person name="Brandt P."/>
            <person name="Grivell L."/>
            <person name="Rieger M."/>
            <person name="Weichselgartner M."/>
            <person name="de Simone V."/>
            <person name="Obermaier B."/>
            <person name="Mache R."/>
            <person name="Muller M."/>
            <person name="Kreis M."/>
            <person name="Delseny M."/>
            <person name="Puigdomenech P."/>
            <person name="Watson M."/>
            <person name="Schmidtheini T."/>
            <person name="Reichert B."/>
            <person name="Portatelle D."/>
            <person name="Perez-Alonso M."/>
            <person name="Boutry M."/>
            <person name="Bancroft I."/>
            <person name="Vos P."/>
            <person name="Hoheisel J."/>
            <person name="Zimmermann W."/>
            <person name="Wedler H."/>
            <person name="Ridley P."/>
            <person name="Langham S.A."/>
            <person name="McCullagh B."/>
            <person name="Bilham L."/>
            <person name="Robben J."/>
            <person name="Van der Schueren J."/>
            <person name="Grymonprez B."/>
            <person name="Chuang Y.J."/>
            <person name="Vandenbussche F."/>
            <person name="Braeken M."/>
            <person name="Weltjens I."/>
            <person name="Voet M."/>
            <person name="Bastiaens I."/>
            <person name="Aert R."/>
            <person name="Defoor E."/>
            <person name="Weitzenegger T."/>
            <person name="Bothe G."/>
            <person name="Ramsperger U."/>
            <person name="Hilbert H."/>
            <person name="Braun M."/>
            <person name="Holzer E."/>
            <person name="Brandt A."/>
            <person name="Peters S."/>
            <person name="van Staveren M."/>
            <person name="Dirske W."/>
            <person name="Mooijman P."/>
            <person name="Klein Lankhorst R."/>
            <person name="Rose M."/>
            <person name="Hauf J."/>
            <person name="Kotter P."/>
            <person name="Berneiser S."/>
            <person name="Hempel S."/>
            <person name="Feldpausch M."/>
            <person name="Lamberth S."/>
            <person name="Van den Daele H."/>
            <person name="De Keyser A."/>
            <person name="Buysshaert C."/>
            <person name="Gielen J."/>
            <person name="Villarroel R."/>
            <person name="De Clercq R."/>
            <person name="Van Montagu M."/>
            <person name="Rogers J."/>
            <person name="Cronin A."/>
            <person name="Quail M."/>
            <person name="Bray-Allen S."/>
            <person name="Clark L."/>
            <person name="Doggett J."/>
            <person name="Hall S."/>
            <person name="Kay M."/>
            <person name="Lennard N."/>
            <person name="McLay K."/>
            <person name="Mayes R."/>
            <person name="Pettett A."/>
            <person name="Rajandream M.A."/>
            <person name="Lyne M."/>
            <person name="Benes V."/>
            <person name="Rechmann S."/>
            <person name="Borkova D."/>
            <person name="Blocker H."/>
            <person name="Scharfe M."/>
            <person name="Grimm M."/>
            <person name="Lohnert T.H."/>
            <person name="Dose S."/>
            <person name="de Haan M."/>
            <person name="Maarse A."/>
            <person name="Schafer M."/>
            <person name="Muller-Auer S."/>
            <person name="Gabel C."/>
            <person name="Fuchs M."/>
            <person name="Fartmann B."/>
            <person name="Granderath K."/>
            <person name="Dauner D."/>
            <person name="Herzl A."/>
            <person name="Neumann S."/>
            <person name="Argiriou A."/>
            <person name="Vitale D."/>
            <person name="Liguori R."/>
            <person name="Piravandi E."/>
            <person name="Massenet O."/>
            <person name="Quigley F."/>
            <person name="Clabauld G."/>
            <person name="Mundlein A."/>
            <person name="Felber R."/>
            <person name="Schnabl S."/>
            <person name="Hiller R."/>
            <person name="Schmidt W."/>
            <person name="Lecharny A."/>
            <person name="Aubourg S."/>
            <person name="Chefdor F."/>
            <person name="Cooke R."/>
            <person name="Berger C."/>
            <person name="Montfort A."/>
            <person name="Casacuberta E."/>
            <person name="Gibbons T."/>
            <person name="Weber N."/>
            <person name="Vandenbol M."/>
            <person name="Bargues M."/>
            <person name="Terol J."/>
            <person name="Torres A."/>
            <person name="Perez-Perez A."/>
            <person name="Purnelle B."/>
            <person name="Bent E."/>
            <person name="Johnson S."/>
            <person name="Tacon D."/>
            <person name="Jesse T."/>
            <person name="Heijnen L."/>
            <person name="Schwarz S."/>
            <person name="Scholler P."/>
            <person name="Heber S."/>
            <person name="Francs P."/>
            <person name="Bielke C."/>
            <person name="Frishman D."/>
            <person name="Haase D."/>
            <person name="Lemcke K."/>
            <person name="Mewes H.W."/>
            <person name="Stocker S."/>
            <person name="Zaccaria P."/>
            <person name="Bevan M."/>
            <person name="Wilson R.K."/>
            <person name="de la Bastide M."/>
            <person name="Habermann K."/>
            <person name="Parnell L."/>
            <person name="Dedhia N."/>
            <person name="Gnoj L."/>
            <person name="Schutz K."/>
            <person name="Huang E."/>
            <person name="Spiegel L."/>
            <person name="Sehkon M."/>
            <person name="Murray J."/>
            <person name="Sheet P."/>
            <person name="Cordes M."/>
            <person name="Abu-Threideh J."/>
            <person name="Stoneking T."/>
            <person name="Kalicki J."/>
            <person name="Graves T."/>
            <person name="Harmon G."/>
            <person name="Edwards J."/>
            <person name="Latreille P."/>
            <person name="Courtney L."/>
            <person name="Cloud J."/>
            <person name="Abbott A."/>
            <person name="Scott K."/>
            <person name="Johnson D."/>
            <person name="Minx P."/>
            <person name="Bentley D."/>
            <person name="Fulton B."/>
            <person name="Miller N."/>
            <person name="Greco T."/>
            <person name="Kemp K."/>
            <person name="Kramer J."/>
            <person name="Fulton L."/>
            <person name="Mardis E."/>
            <person name="Dante M."/>
            <person name="Pepin K."/>
            <person name="Hillier L."/>
            <person name="Nelson J."/>
            <person name="Spieth J."/>
            <person name="Ryan E."/>
            <person name="Andrews S."/>
            <person name="Geisel C."/>
            <person name="Layman D."/>
            <person name="Du H."/>
            <person name="Ali J."/>
            <person name="Berghoff A."/>
            <person name="Jones K."/>
            <person name="Drone K."/>
            <person name="Cotton M."/>
            <person name="Joshu C."/>
            <person name="Antonoiu B."/>
            <person name="Zidanic M."/>
            <person name="Strong C."/>
            <person name="Sun H."/>
            <person name="Lamar B."/>
            <person name="Yordan C."/>
            <person name="Ma P."/>
            <person name="Zhong J."/>
            <person name="Preston R."/>
            <person name="Vil D."/>
            <person name="Shekher M."/>
            <person name="Matero A."/>
            <person name="Shah R."/>
            <person name="Swaby I.K."/>
            <person name="O'Shaughnessy A."/>
            <person name="Rodriguez M."/>
            <person name="Hoffmann J."/>
            <person name="Till S."/>
            <person name="Granat S."/>
            <person name="Shohdy N."/>
            <person name="Hasegawa A."/>
            <person name="Hameed A."/>
            <person name="Lodhi M."/>
            <person name="Johnson A."/>
            <person name="Chen E."/>
            <person name="Marra M."/>
            <person name="Martienssen R."/>
            <person name="McCombie W.R."/>
        </authorList>
    </citation>
    <scope>NUCLEOTIDE SEQUENCE [LARGE SCALE GENOMIC DNA]</scope>
    <source>
        <strain evidence="10">cv. Columbia</strain>
    </source>
</reference>
<evidence type="ECO:0000256" key="2">
    <source>
        <dbReference type="ARBA" id="ARBA00023015"/>
    </source>
</evidence>
<comment type="subcellular location">
    <subcellularLocation>
        <location evidence="1">Nucleus</location>
    </subcellularLocation>
</comment>
<keyword evidence="5" id="KW-0539">Nucleus</keyword>
<evidence type="ECO:0000313" key="10">
    <source>
        <dbReference type="Proteomes" id="UP000006548"/>
    </source>
</evidence>
<keyword evidence="2" id="KW-0805">Transcription regulation</keyword>
<dbReference type="InterPro" id="IPR057743">
    <property type="entry name" value="Zfn_VAL1-3_N"/>
</dbReference>
<dbReference type="SMART" id="SM01019">
    <property type="entry name" value="B3"/>
    <property type="match status" value="1"/>
</dbReference>
<evidence type="ECO:0000313" key="8">
    <source>
        <dbReference type="Araport" id="AT4G21550"/>
    </source>
</evidence>
<dbReference type="OMA" id="NRCASAY"/>
<dbReference type="PROSITE" id="PS50863">
    <property type="entry name" value="B3"/>
    <property type="match status" value="1"/>
</dbReference>
<dbReference type="Araport" id="AT4G21550"/>
<feature type="compositionally biased region" description="Low complexity" evidence="6">
    <location>
        <begin position="678"/>
        <end position="690"/>
    </location>
</feature>
<evidence type="ECO:0000256" key="6">
    <source>
        <dbReference type="SAM" id="MobiDB-lite"/>
    </source>
</evidence>
<feature type="region of interest" description="Disordered" evidence="6">
    <location>
        <begin position="618"/>
        <end position="715"/>
    </location>
</feature>
<dbReference type="EMBL" id="CP002687">
    <property type="protein sequence ID" value="AEE84468.2"/>
    <property type="molecule type" value="Genomic_DNA"/>
</dbReference>
<feature type="compositionally biased region" description="Basic and acidic residues" evidence="6">
    <location>
        <begin position="665"/>
        <end position="676"/>
    </location>
</feature>
<evidence type="ECO:0000256" key="5">
    <source>
        <dbReference type="ARBA" id="ARBA00023242"/>
    </source>
</evidence>
<evidence type="ECO:0000256" key="1">
    <source>
        <dbReference type="ARBA" id="ARBA00004123"/>
    </source>
</evidence>
<dbReference type="CDD" id="cd10017">
    <property type="entry name" value="B3_DNA"/>
    <property type="match status" value="1"/>
</dbReference>
<accession>A0A2H1ZEP1</accession>
<reference evidence="10" key="2">
    <citation type="journal article" date="2017" name="Plant J.">
        <title>Araport11: a complete reannotation of the Arabidopsis thaliana reference genome.</title>
        <authorList>
            <person name="Cheng C.Y."/>
            <person name="Krishnakumar V."/>
            <person name="Chan A.P."/>
            <person name="Thibaud-Nissen F."/>
            <person name="Schobel S."/>
            <person name="Town C.D."/>
        </authorList>
    </citation>
    <scope>GENOME REANNOTATION</scope>
    <source>
        <strain evidence="10">cv. Columbia</strain>
    </source>
</reference>
<sequence length="715" mass="80062">MLSSSSMSSSSLSARFCFNHECFEFKLDHCRPGWRLRSGDFVDLCDRCASAYEQGKFCDVFHQRASGWRCCESCGKRIHCGCIASASAYTLMDAGGIECLACARKKFALGPNFSPSPSFLFQSPISEKFKDLSINWSSSTRSNQISYQPPSCLDPSVLQFDFRNRGGNNEFSQPASKERVTACTMEKKRGMNDMIGKLMSENSKHYRVSPFPNVNVYHPLISLKEGPCGTQLAFPVPITTPIEKTGHSRLDGSNLWHTRNSSPLSRLHNDLNGGADSPFESKSRNVMAHLETPGKYQVVPRFWPKVSYKNQVLQNQSKESESVVTPLFEKILSATDTGKRLVLPKKYAEAFLPQLSHTKGVPLTVQDPMGKEWRFQFRFWPSSKGRIYVLEGVTPFIQTLQLQAGDTVIFSRLDPERKLILGFRKASITQSSDQADPADMHSPFEVKKSAYITKETPGVECSSGKKKSSMMITRSKRQKVEKGDDNLLKLTWEEAQGFLLPPPNLTPSRVVIEDYEFEEYEEAPIIGKPTDVAGFRSTCTEVEGLLISPTTTKHPRHRDGCTCIICIQSPSGIGPKHDRCCSCAVCDTNKRRRRSLLLRREKKQMEKEDNARKLLEQLNSDNGLHQSANNSENHERHASPLKVQLDLNFKPEKDEESLPGSNKTTKSETLPHDDTVKSSFTSPSSSSAHSQNNKEDEGKLKTTTEIADTTTTSSM</sequence>
<evidence type="ECO:0007829" key="12">
    <source>
        <dbReference type="PeptideAtlas" id="A0A2H1ZEP1"/>
    </source>
</evidence>
<keyword evidence="12" id="KW-1267">Proteomics identification</keyword>
<evidence type="ECO:0000313" key="9">
    <source>
        <dbReference type="EMBL" id="AEE84468.2"/>
    </source>
</evidence>
<feature type="domain" description="TF-B3" evidence="7">
    <location>
        <begin position="326"/>
        <end position="427"/>
    </location>
</feature>
<dbReference type="TAIR" id="AT4G21550">
    <property type="gene designation" value="VAL3"/>
</dbReference>
<dbReference type="GO" id="GO:0003677">
    <property type="term" value="F:DNA binding"/>
    <property type="evidence" value="ECO:0007669"/>
    <property type="project" value="UniProtKB-KW"/>
</dbReference>
<name>A0A2H1ZEP1_ARATH</name>
<dbReference type="InterPro" id="IPR003340">
    <property type="entry name" value="B3_DNA-bd"/>
</dbReference>
<dbReference type="Proteomes" id="UP000006548">
    <property type="component" value="Chromosome 4"/>
</dbReference>
<feature type="compositionally biased region" description="Basic and acidic residues" evidence="6">
    <location>
        <begin position="692"/>
        <end position="702"/>
    </location>
</feature>
<dbReference type="AlphaFoldDB" id="A0A2H1ZEP1"/>
<dbReference type="KEGG" id="ath:AT4G21550"/>
<organism evidence="9 10">
    <name type="scientific">Arabidopsis thaliana</name>
    <name type="common">Mouse-ear cress</name>
    <dbReference type="NCBI Taxonomy" id="3702"/>
    <lineage>
        <taxon>Eukaryota</taxon>
        <taxon>Viridiplantae</taxon>
        <taxon>Streptophyta</taxon>
        <taxon>Embryophyta</taxon>
        <taxon>Tracheophyta</taxon>
        <taxon>Spermatophyta</taxon>
        <taxon>Magnoliopsida</taxon>
        <taxon>eudicotyledons</taxon>
        <taxon>Gunneridae</taxon>
        <taxon>Pentapetalae</taxon>
        <taxon>rosids</taxon>
        <taxon>malvids</taxon>
        <taxon>Brassicales</taxon>
        <taxon>Brassicaceae</taxon>
        <taxon>Camelineae</taxon>
        <taxon>Arabidopsis</taxon>
    </lineage>
</organism>
<evidence type="ECO:0000256" key="4">
    <source>
        <dbReference type="ARBA" id="ARBA00023163"/>
    </source>
</evidence>
<dbReference type="Gene3D" id="2.40.330.10">
    <property type="entry name" value="DNA-binding pseudobarrel domain"/>
    <property type="match status" value="1"/>
</dbReference>
<protein>
    <submittedName>
        <fullName evidence="9">VP1/ABI3-like 3</fullName>
    </submittedName>
</protein>
<proteinExistence type="evidence at protein level"/>